<keyword evidence="2" id="KW-0732">Signal</keyword>
<gene>
    <name evidence="3" type="ORF">QQS21_010420</name>
</gene>
<reference evidence="3" key="1">
    <citation type="submission" date="2023-06" db="EMBL/GenBank/DDBJ databases">
        <title>Conoideocrella luteorostrata (Hypocreales: Clavicipitaceae), a potential biocontrol fungus for elongate hemlock scale in United States Christmas tree production areas.</title>
        <authorList>
            <person name="Barrett H."/>
            <person name="Lovett B."/>
            <person name="Macias A.M."/>
            <person name="Stajich J.E."/>
            <person name="Kasson M.T."/>
        </authorList>
    </citation>
    <scope>NUCLEOTIDE SEQUENCE</scope>
    <source>
        <strain evidence="3">ARSEF 14590</strain>
    </source>
</reference>
<evidence type="ECO:0000313" key="4">
    <source>
        <dbReference type="Proteomes" id="UP001251528"/>
    </source>
</evidence>
<feature type="region of interest" description="Disordered" evidence="1">
    <location>
        <begin position="78"/>
        <end position="128"/>
    </location>
</feature>
<evidence type="ECO:0000256" key="2">
    <source>
        <dbReference type="SAM" id="SignalP"/>
    </source>
</evidence>
<organism evidence="3 4">
    <name type="scientific">Conoideocrella luteorostrata</name>
    <dbReference type="NCBI Taxonomy" id="1105319"/>
    <lineage>
        <taxon>Eukaryota</taxon>
        <taxon>Fungi</taxon>
        <taxon>Dikarya</taxon>
        <taxon>Ascomycota</taxon>
        <taxon>Pezizomycotina</taxon>
        <taxon>Sordariomycetes</taxon>
        <taxon>Hypocreomycetidae</taxon>
        <taxon>Hypocreales</taxon>
        <taxon>Clavicipitaceae</taxon>
        <taxon>Conoideocrella</taxon>
    </lineage>
</organism>
<name>A0AAJ0FPE1_9HYPO</name>
<comment type="caution">
    <text evidence="3">The sequence shown here is derived from an EMBL/GenBank/DDBJ whole genome shotgun (WGS) entry which is preliminary data.</text>
</comment>
<dbReference type="Proteomes" id="UP001251528">
    <property type="component" value="Unassembled WGS sequence"/>
</dbReference>
<feature type="compositionally biased region" description="Polar residues" evidence="1">
    <location>
        <begin position="107"/>
        <end position="121"/>
    </location>
</feature>
<feature type="chain" id="PRO_5042594821" evidence="2">
    <location>
        <begin position="19"/>
        <end position="128"/>
    </location>
</feature>
<evidence type="ECO:0000256" key="1">
    <source>
        <dbReference type="SAM" id="MobiDB-lite"/>
    </source>
</evidence>
<dbReference type="AlphaFoldDB" id="A0AAJ0FPE1"/>
<feature type="signal peptide" evidence="2">
    <location>
        <begin position="1"/>
        <end position="18"/>
    </location>
</feature>
<evidence type="ECO:0000313" key="3">
    <source>
        <dbReference type="EMBL" id="KAK2591896.1"/>
    </source>
</evidence>
<keyword evidence="4" id="KW-1185">Reference proteome</keyword>
<feature type="region of interest" description="Disordered" evidence="1">
    <location>
        <begin position="28"/>
        <end position="65"/>
    </location>
</feature>
<dbReference type="EMBL" id="JASWJB010000302">
    <property type="protein sequence ID" value="KAK2591896.1"/>
    <property type="molecule type" value="Genomic_DNA"/>
</dbReference>
<feature type="compositionally biased region" description="Basic and acidic residues" evidence="1">
    <location>
        <begin position="78"/>
        <end position="87"/>
    </location>
</feature>
<sequence length="128" mass="13045">MVRITVAAILAFAVSGLAAPPVAGAALGSQHDAAAVPAHSGNPTDTTAAGTPGTAETEERLSEKKDFVNFLAETLRRAQESLKEMEGGRGGQGSHGGKDNPEIPPKHSSTGLSESSETRPPTGSKKTE</sequence>
<proteinExistence type="predicted"/>
<protein>
    <submittedName>
        <fullName evidence="3">Uncharacterized protein</fullName>
    </submittedName>
</protein>
<feature type="compositionally biased region" description="Basic and acidic residues" evidence="1">
    <location>
        <begin position="96"/>
        <end position="105"/>
    </location>
</feature>
<accession>A0AAJ0FPE1</accession>
<feature type="compositionally biased region" description="Low complexity" evidence="1">
    <location>
        <begin position="43"/>
        <end position="55"/>
    </location>
</feature>